<dbReference type="PANTHER" id="PTHR24198">
    <property type="entry name" value="ANKYRIN REPEAT AND PROTEIN KINASE DOMAIN-CONTAINING PROTEIN"/>
    <property type="match status" value="1"/>
</dbReference>
<dbReference type="PROSITE" id="PS50297">
    <property type="entry name" value="ANK_REP_REGION"/>
    <property type="match status" value="1"/>
</dbReference>
<keyword evidence="5" id="KW-1185">Reference proteome</keyword>
<sequence length="568" mass="63210">MTSPLPPETDALCDDSTWNPDDQYYECEGPYEIPLTMVDQDGSTLQEYDDFRVLEKIVSKNDTEALEQYFTIAPWVTPRALALLDEDGRADPFCLAASNGCLGVLKILLAHYTKDKDPTLPIRFKARGYELLNVAARRGRVEVVQFLLENQPQYASIHERDPDGYTAVASAADIDINLYLSFSSPEEVYATKNEAMMNLLLDRGACASDVVLPRNDKEKTPDTVLTLAAQWAGPDLIKRLITSGADVHAKVSRDPCNLGIWDEHGCLDPWDPELWNQSQHYYIYDVTAFFVACLHANMQAIETLIEYRGVGVDVRDLICSPDSCGGLPLHWATRNQVPDDPKYGPISVLQARIQNVIKVVNLLLDIDPSTINIQDNHGNTPLHYATCYLCDEGKEYTAIFELLCNRGADASIRNNKRETPLHTLIHHGARVDFDTATISILLSHGAKATDVDGAGNTPLHFAAENLLRLDTVSLLLEQGADASIRDAKQDTPAHIAARGVRWSHGGVRWNEGLKMKANEKIKLQDDILQMMIEAGGAGLMDLPNAEGKSPREICQKRRDEWRKAYNAL</sequence>
<evidence type="ECO:0000313" key="5">
    <source>
        <dbReference type="Proteomes" id="UP001152049"/>
    </source>
</evidence>
<dbReference type="PANTHER" id="PTHR24198:SF165">
    <property type="entry name" value="ANKYRIN REPEAT-CONTAINING PROTEIN-RELATED"/>
    <property type="match status" value="1"/>
</dbReference>
<dbReference type="AlphaFoldDB" id="A0A9W8RNA4"/>
<protein>
    <recommendedName>
        <fullName evidence="6">Ankyrin</fullName>
    </recommendedName>
</protein>
<dbReference type="EMBL" id="JAOQAZ010000047">
    <property type="protein sequence ID" value="KAJ4245207.1"/>
    <property type="molecule type" value="Genomic_DNA"/>
</dbReference>
<evidence type="ECO:0000256" key="2">
    <source>
        <dbReference type="ARBA" id="ARBA00023043"/>
    </source>
</evidence>
<organism evidence="4 5">
    <name type="scientific">Fusarium torreyae</name>
    <dbReference type="NCBI Taxonomy" id="1237075"/>
    <lineage>
        <taxon>Eukaryota</taxon>
        <taxon>Fungi</taxon>
        <taxon>Dikarya</taxon>
        <taxon>Ascomycota</taxon>
        <taxon>Pezizomycotina</taxon>
        <taxon>Sordariomycetes</taxon>
        <taxon>Hypocreomycetidae</taxon>
        <taxon>Hypocreales</taxon>
        <taxon>Nectriaceae</taxon>
        <taxon>Fusarium</taxon>
    </lineage>
</organism>
<gene>
    <name evidence="4" type="ORF">NW762_014077</name>
</gene>
<reference evidence="4" key="1">
    <citation type="submission" date="2022-09" db="EMBL/GenBank/DDBJ databases">
        <title>Fusarium specimens isolated from Avocado Roots.</title>
        <authorList>
            <person name="Stajich J."/>
            <person name="Roper C."/>
            <person name="Heimlech-Rivalta G."/>
        </authorList>
    </citation>
    <scope>NUCLEOTIDE SEQUENCE</scope>
    <source>
        <strain evidence="4">CF00136</strain>
    </source>
</reference>
<evidence type="ECO:0000256" key="3">
    <source>
        <dbReference type="PROSITE-ProRule" id="PRU00023"/>
    </source>
</evidence>
<accession>A0A9W8RNA4</accession>
<dbReference type="Proteomes" id="UP001152049">
    <property type="component" value="Unassembled WGS sequence"/>
</dbReference>
<dbReference type="SMART" id="SM00248">
    <property type="entry name" value="ANK"/>
    <property type="match status" value="10"/>
</dbReference>
<evidence type="ECO:0000313" key="4">
    <source>
        <dbReference type="EMBL" id="KAJ4245207.1"/>
    </source>
</evidence>
<name>A0A9W8RNA4_9HYPO</name>
<feature type="repeat" description="ANK" evidence="3">
    <location>
        <begin position="454"/>
        <end position="487"/>
    </location>
</feature>
<dbReference type="Gene3D" id="1.25.40.20">
    <property type="entry name" value="Ankyrin repeat-containing domain"/>
    <property type="match status" value="1"/>
</dbReference>
<evidence type="ECO:0000256" key="1">
    <source>
        <dbReference type="ARBA" id="ARBA00022737"/>
    </source>
</evidence>
<keyword evidence="2 3" id="KW-0040">ANK repeat</keyword>
<dbReference type="OrthoDB" id="823504at2759"/>
<dbReference type="PROSITE" id="PS50088">
    <property type="entry name" value="ANK_REPEAT"/>
    <property type="match status" value="2"/>
</dbReference>
<proteinExistence type="predicted"/>
<evidence type="ECO:0008006" key="6">
    <source>
        <dbReference type="Google" id="ProtNLM"/>
    </source>
</evidence>
<dbReference type="InterPro" id="IPR036770">
    <property type="entry name" value="Ankyrin_rpt-contain_sf"/>
</dbReference>
<keyword evidence="1" id="KW-0677">Repeat</keyword>
<comment type="caution">
    <text evidence="4">The sequence shown here is derived from an EMBL/GenBank/DDBJ whole genome shotgun (WGS) entry which is preliminary data.</text>
</comment>
<dbReference type="InterPro" id="IPR002110">
    <property type="entry name" value="Ankyrin_rpt"/>
</dbReference>
<dbReference type="SUPFAM" id="SSF48403">
    <property type="entry name" value="Ankyrin repeat"/>
    <property type="match status" value="1"/>
</dbReference>
<feature type="repeat" description="ANK" evidence="3">
    <location>
        <begin position="377"/>
        <end position="415"/>
    </location>
</feature>
<dbReference type="Pfam" id="PF12796">
    <property type="entry name" value="Ank_2"/>
    <property type="match status" value="2"/>
</dbReference>